<keyword evidence="1" id="KW-1133">Transmembrane helix</keyword>
<feature type="transmembrane region" description="Helical" evidence="1">
    <location>
        <begin position="88"/>
        <end position="111"/>
    </location>
</feature>
<dbReference type="Proteomes" id="UP000800041">
    <property type="component" value="Unassembled WGS sequence"/>
</dbReference>
<proteinExistence type="predicted"/>
<dbReference type="EMBL" id="ML977150">
    <property type="protein sequence ID" value="KAF1988002.1"/>
    <property type="molecule type" value="Genomic_DNA"/>
</dbReference>
<keyword evidence="1" id="KW-0812">Transmembrane</keyword>
<evidence type="ECO:0000313" key="3">
    <source>
        <dbReference type="Proteomes" id="UP000800041"/>
    </source>
</evidence>
<dbReference type="AlphaFoldDB" id="A0A6G1H4M1"/>
<name>A0A6G1H4M1_9PEZI</name>
<sequence length="180" mass="20617">MKKPSDKISAERGAMLPVHEENYYFSTATPYLPLGCYSLRIRNFFHPQSLESNPPNRNRFQRGFLRGAQQLDRFLGNTHLHLFGQSSLYLAALLFVFFLSYAVSFICWIVWICLVESSGLEGKWIVPVILTLDDTSMEISVAFASMYTIELLWWACHLLLLLMQGVQMEKQDVEAGPNMA</sequence>
<feature type="transmembrane region" description="Helical" evidence="1">
    <location>
        <begin position="139"/>
        <end position="162"/>
    </location>
</feature>
<gene>
    <name evidence="2" type="ORF">K402DRAFT_392288</name>
</gene>
<organism evidence="2 3">
    <name type="scientific">Aulographum hederae CBS 113979</name>
    <dbReference type="NCBI Taxonomy" id="1176131"/>
    <lineage>
        <taxon>Eukaryota</taxon>
        <taxon>Fungi</taxon>
        <taxon>Dikarya</taxon>
        <taxon>Ascomycota</taxon>
        <taxon>Pezizomycotina</taxon>
        <taxon>Dothideomycetes</taxon>
        <taxon>Pleosporomycetidae</taxon>
        <taxon>Aulographales</taxon>
        <taxon>Aulographaceae</taxon>
    </lineage>
</organism>
<keyword evidence="3" id="KW-1185">Reference proteome</keyword>
<keyword evidence="1" id="KW-0472">Membrane</keyword>
<protein>
    <submittedName>
        <fullName evidence="2">Uncharacterized protein</fullName>
    </submittedName>
</protein>
<evidence type="ECO:0000256" key="1">
    <source>
        <dbReference type="SAM" id="Phobius"/>
    </source>
</evidence>
<evidence type="ECO:0000313" key="2">
    <source>
        <dbReference type="EMBL" id="KAF1988002.1"/>
    </source>
</evidence>
<accession>A0A6G1H4M1</accession>
<reference evidence="2" key="1">
    <citation type="journal article" date="2020" name="Stud. Mycol.">
        <title>101 Dothideomycetes genomes: a test case for predicting lifestyles and emergence of pathogens.</title>
        <authorList>
            <person name="Haridas S."/>
            <person name="Albert R."/>
            <person name="Binder M."/>
            <person name="Bloem J."/>
            <person name="Labutti K."/>
            <person name="Salamov A."/>
            <person name="Andreopoulos B."/>
            <person name="Baker S."/>
            <person name="Barry K."/>
            <person name="Bills G."/>
            <person name="Bluhm B."/>
            <person name="Cannon C."/>
            <person name="Castanera R."/>
            <person name="Culley D."/>
            <person name="Daum C."/>
            <person name="Ezra D."/>
            <person name="Gonzalez J."/>
            <person name="Henrissat B."/>
            <person name="Kuo A."/>
            <person name="Liang C."/>
            <person name="Lipzen A."/>
            <person name="Lutzoni F."/>
            <person name="Magnuson J."/>
            <person name="Mondo S."/>
            <person name="Nolan M."/>
            <person name="Ohm R."/>
            <person name="Pangilinan J."/>
            <person name="Park H.-J."/>
            <person name="Ramirez L."/>
            <person name="Alfaro M."/>
            <person name="Sun H."/>
            <person name="Tritt A."/>
            <person name="Yoshinaga Y."/>
            <person name="Zwiers L.-H."/>
            <person name="Turgeon B."/>
            <person name="Goodwin S."/>
            <person name="Spatafora J."/>
            <person name="Crous P."/>
            <person name="Grigoriev I."/>
        </authorList>
    </citation>
    <scope>NUCLEOTIDE SEQUENCE</scope>
    <source>
        <strain evidence="2">CBS 113979</strain>
    </source>
</reference>